<proteinExistence type="predicted"/>
<accession>A0A0F6HEY0</accession>
<name>A0A0F6HEY0_LEPIR</name>
<dbReference type="AlphaFoldDB" id="A0A0F6HEY0"/>
<sequence>MTRAESPVRLAYGSRIRPDSFTPDVSYFMIFFKKRFQRPLRIFIWIGMIVSAICRNEVFYKKIDLEEMIRASSHILLGRISKPSYSDRNIKINTKLLKKLGINTKLKNDVPDFRVKIQHFKVAEVYKGNLEENEIKVFPANFERDLYIHILYYGIGYSESPIYHVYESSQIREADLENQYFILFLSNANHFHEFRWSVLGAMESLNYKEEILNVIQKSIQ</sequence>
<gene>
    <name evidence="1" type="ORF">LEP1GSC104_1125</name>
</gene>
<evidence type="ECO:0000313" key="2">
    <source>
        <dbReference type="Proteomes" id="UP000006324"/>
    </source>
</evidence>
<dbReference type="EMBL" id="AHNQ02000009">
    <property type="protein sequence ID" value="EKO26918.1"/>
    <property type="molecule type" value="Genomic_DNA"/>
</dbReference>
<dbReference type="Proteomes" id="UP000006324">
    <property type="component" value="Unassembled WGS sequence"/>
</dbReference>
<comment type="caution">
    <text evidence="1">The sequence shown here is derived from an EMBL/GenBank/DDBJ whole genome shotgun (WGS) entry which is preliminary data.</text>
</comment>
<organism evidence="1 2">
    <name type="scientific">Leptospira interrogans str. UI 12621</name>
    <dbReference type="NCBI Taxonomy" id="1049937"/>
    <lineage>
        <taxon>Bacteria</taxon>
        <taxon>Pseudomonadati</taxon>
        <taxon>Spirochaetota</taxon>
        <taxon>Spirochaetia</taxon>
        <taxon>Leptospirales</taxon>
        <taxon>Leptospiraceae</taxon>
        <taxon>Leptospira</taxon>
    </lineage>
</organism>
<reference evidence="1 2" key="1">
    <citation type="submission" date="2012-09" db="EMBL/GenBank/DDBJ databases">
        <authorList>
            <person name="Harkins D.M."/>
            <person name="Durkin A.S."/>
            <person name="Brinkac L.M."/>
            <person name="Selengut J.D."/>
            <person name="Sanka R."/>
            <person name="DePew J."/>
            <person name="Purushe J."/>
            <person name="Chanthongthip A."/>
            <person name="Lattana O."/>
            <person name="Phetsouvanh R."/>
            <person name="Newton P.N."/>
            <person name="Vinetz J.M."/>
            <person name="Sutton G.G."/>
            <person name="Nelson W.C."/>
            <person name="Fouts D.E."/>
        </authorList>
    </citation>
    <scope>NUCLEOTIDE SEQUENCE [LARGE SCALE GENOMIC DNA]</scope>
    <source>
        <strain evidence="1 2">UI 12621</strain>
    </source>
</reference>
<evidence type="ECO:0000313" key="1">
    <source>
        <dbReference type="EMBL" id="EKO26918.1"/>
    </source>
</evidence>
<protein>
    <submittedName>
        <fullName evidence="1">Uncharacterized protein</fullName>
    </submittedName>
</protein>